<keyword evidence="1" id="KW-0812">Transmembrane</keyword>
<evidence type="ECO:0000313" key="2">
    <source>
        <dbReference type="EMBL" id="WCO67263.1"/>
    </source>
</evidence>
<dbReference type="AlphaFoldDB" id="A0AAE9Y9Y3"/>
<dbReference type="EMBL" id="CP116942">
    <property type="protein sequence ID" value="WCO67263.1"/>
    <property type="molecule type" value="Genomic_DNA"/>
</dbReference>
<organism evidence="2 3">
    <name type="scientific">Iamia majanohamensis</name>
    <dbReference type="NCBI Taxonomy" id="467976"/>
    <lineage>
        <taxon>Bacteria</taxon>
        <taxon>Bacillati</taxon>
        <taxon>Actinomycetota</taxon>
        <taxon>Acidimicrobiia</taxon>
        <taxon>Acidimicrobiales</taxon>
        <taxon>Iamiaceae</taxon>
        <taxon>Iamia</taxon>
    </lineage>
</organism>
<feature type="transmembrane region" description="Helical" evidence="1">
    <location>
        <begin position="142"/>
        <end position="165"/>
    </location>
</feature>
<reference evidence="2" key="1">
    <citation type="submission" date="2023-01" db="EMBL/GenBank/DDBJ databases">
        <title>The diversity of Class Acidimicrobiia in South China Sea sediment environments and the proposal of Iamia marina sp. nov., a novel species of the genus Iamia.</title>
        <authorList>
            <person name="He Y."/>
            <person name="Tian X."/>
        </authorList>
    </citation>
    <scope>NUCLEOTIDE SEQUENCE</scope>
    <source>
        <strain evidence="2">DSM 19957</strain>
    </source>
</reference>
<dbReference type="RefSeq" id="WP_272736785.1">
    <property type="nucleotide sequence ID" value="NZ_CP116942.1"/>
</dbReference>
<keyword evidence="1" id="KW-0472">Membrane</keyword>
<dbReference type="InterPro" id="IPR010787">
    <property type="entry name" value="DUF1385"/>
</dbReference>
<dbReference type="Pfam" id="PF07136">
    <property type="entry name" value="DUF1385"/>
    <property type="match status" value="1"/>
</dbReference>
<gene>
    <name evidence="2" type="ORF">PO878_00820</name>
</gene>
<accession>A0AAE9Y9Y3</accession>
<feature type="transmembrane region" description="Helical" evidence="1">
    <location>
        <begin position="207"/>
        <end position="226"/>
    </location>
</feature>
<evidence type="ECO:0000256" key="1">
    <source>
        <dbReference type="SAM" id="Phobius"/>
    </source>
</evidence>
<feature type="transmembrane region" description="Helical" evidence="1">
    <location>
        <begin position="232"/>
        <end position="253"/>
    </location>
</feature>
<keyword evidence="3" id="KW-1185">Reference proteome</keyword>
<feature type="transmembrane region" description="Helical" evidence="1">
    <location>
        <begin position="110"/>
        <end position="130"/>
    </location>
</feature>
<sequence>MSQSPHSPHQTDAGAPSLVANIGPIGGQALVEGVMMRRAGAWGAAVRRLDGSIATTVATLPRDGEGVRRIPLLRGPVSLWESVSLGTRAMLWGAKERGTADGKGYSKGGMALTTLVAATLAITFLLVIPATVPHMLGIDGRWAFNAAETFLKLGILVGYMALISLNREVKRTFSYHGAEHMTIHAFEHGVALEPDQIRRFDRRHPRCGTAFLLLVVIVSLGVHLVIGDVSLPWLLASRILGLPLIAGLAYEVIRFAGLHRHTTAGRILMAPGGWLQTLTTRPPDDDQIEVAVAALRATVSAEVDSGTPAPAEPVPAAVAGVGA</sequence>
<keyword evidence="1" id="KW-1133">Transmembrane helix</keyword>
<dbReference type="PANTHER" id="PTHR42867:SF1">
    <property type="entry name" value="MEMBRANE PROTEIN-RELATED"/>
    <property type="match status" value="1"/>
</dbReference>
<protein>
    <submittedName>
        <fullName evidence="2">DUF1385 domain-containing protein</fullName>
    </submittedName>
</protein>
<dbReference type="PANTHER" id="PTHR42867">
    <property type="entry name" value="MEMBRANE PROTEIN-RELATED"/>
    <property type="match status" value="1"/>
</dbReference>
<proteinExistence type="predicted"/>
<dbReference type="Proteomes" id="UP001216390">
    <property type="component" value="Chromosome"/>
</dbReference>
<dbReference type="KEGG" id="ima:PO878_00820"/>
<evidence type="ECO:0000313" key="3">
    <source>
        <dbReference type="Proteomes" id="UP001216390"/>
    </source>
</evidence>
<name>A0AAE9Y9Y3_9ACTN</name>